<gene>
    <name evidence="4" type="ORF">CYMTET_20493</name>
</gene>
<feature type="region of interest" description="Disordered" evidence="2">
    <location>
        <begin position="377"/>
        <end position="418"/>
    </location>
</feature>
<dbReference type="PRINTS" id="PR00625">
    <property type="entry name" value="JDOMAIN"/>
</dbReference>
<dbReference type="EMBL" id="LGRX02009982">
    <property type="protein sequence ID" value="KAK3271132.1"/>
    <property type="molecule type" value="Genomic_DNA"/>
</dbReference>
<dbReference type="CDD" id="cd06257">
    <property type="entry name" value="DnaJ"/>
    <property type="match status" value="1"/>
</dbReference>
<feature type="compositionally biased region" description="Low complexity" evidence="2">
    <location>
        <begin position="382"/>
        <end position="392"/>
    </location>
</feature>
<comment type="caution">
    <text evidence="4">The sequence shown here is derived from an EMBL/GenBank/DDBJ whole genome shotgun (WGS) entry which is preliminary data.</text>
</comment>
<keyword evidence="5" id="KW-1185">Reference proteome</keyword>
<accession>A0AAE0G3Y1</accession>
<dbReference type="SMART" id="SM00271">
    <property type="entry name" value="DnaJ"/>
    <property type="match status" value="1"/>
</dbReference>
<feature type="domain" description="J" evidence="3">
    <location>
        <begin position="11"/>
        <end position="73"/>
    </location>
</feature>
<keyword evidence="1" id="KW-0175">Coiled coil</keyword>
<dbReference type="PANTHER" id="PTHR44272">
    <property type="entry name" value="DNAJ DOMAIN (PROKARYOTIC HEAT SHOCK PROTEIN)"/>
    <property type="match status" value="1"/>
</dbReference>
<feature type="coiled-coil region" evidence="1">
    <location>
        <begin position="286"/>
        <end position="338"/>
    </location>
</feature>
<evidence type="ECO:0000313" key="4">
    <source>
        <dbReference type="EMBL" id="KAK3271132.1"/>
    </source>
</evidence>
<evidence type="ECO:0000256" key="2">
    <source>
        <dbReference type="SAM" id="MobiDB-lite"/>
    </source>
</evidence>
<dbReference type="SUPFAM" id="SSF46565">
    <property type="entry name" value="Chaperone J-domain"/>
    <property type="match status" value="1"/>
</dbReference>
<dbReference type="InterPro" id="IPR052812">
    <property type="entry name" value="Plant_DnaJ_domain"/>
</dbReference>
<dbReference type="InterPro" id="IPR018253">
    <property type="entry name" value="DnaJ_domain_CS"/>
</dbReference>
<dbReference type="PROSITE" id="PS00636">
    <property type="entry name" value="DNAJ_1"/>
    <property type="match status" value="1"/>
</dbReference>
<dbReference type="AlphaFoldDB" id="A0AAE0G3Y1"/>
<dbReference type="Proteomes" id="UP001190700">
    <property type="component" value="Unassembled WGS sequence"/>
</dbReference>
<dbReference type="InterPro" id="IPR001623">
    <property type="entry name" value="DnaJ_domain"/>
</dbReference>
<dbReference type="PANTHER" id="PTHR44272:SF3">
    <property type="entry name" value="J DOMAIN-CONTAINING PROTEIN"/>
    <property type="match status" value="1"/>
</dbReference>
<sequence>MTSNEKPPMRDPYEILQLTKTATDDEIKRSYRKLALKAHPDKVGGSEELFKEVSAAYAILSDPEKRRNYDAKGFEGLDKSDFDVEIDVSQWGTMNTMVAAMFSKLGVPIRTAIAAPAMEQAMSGKVQIKDLLFGQPIIDKVDKHAINYYQVQITEKQAKDGIVIHAISHQVSKFKLLHFERHDDGALSLLDQEDSVPGGKVTTAGFYLLNYDTHRMEPPPSVIQLGDDPDSALFRRLDGMKLRETKAISKGTHIFAVYGDNWFNRAQFVLEAVAVDRSGGGACLEIQSIESELAKKQKELAQFESEYNQAKERHKAALERHEKETKELAALIARREQAYTQVGGVYSVKEPSMLDTTQLNTNMAGAFASMPKMNFSIGSRPASASSATSSSAGDTQKPAAQGGENDASPGFKRFFGLR</sequence>
<organism evidence="4 5">
    <name type="scientific">Cymbomonas tetramitiformis</name>
    <dbReference type="NCBI Taxonomy" id="36881"/>
    <lineage>
        <taxon>Eukaryota</taxon>
        <taxon>Viridiplantae</taxon>
        <taxon>Chlorophyta</taxon>
        <taxon>Pyramimonadophyceae</taxon>
        <taxon>Pyramimonadales</taxon>
        <taxon>Pyramimonadaceae</taxon>
        <taxon>Cymbomonas</taxon>
    </lineage>
</organism>
<evidence type="ECO:0000256" key="1">
    <source>
        <dbReference type="SAM" id="Coils"/>
    </source>
</evidence>
<dbReference type="InterPro" id="IPR036869">
    <property type="entry name" value="J_dom_sf"/>
</dbReference>
<evidence type="ECO:0000259" key="3">
    <source>
        <dbReference type="PROSITE" id="PS50076"/>
    </source>
</evidence>
<dbReference type="Pfam" id="PF00226">
    <property type="entry name" value="DnaJ"/>
    <property type="match status" value="1"/>
</dbReference>
<dbReference type="Gene3D" id="1.10.287.110">
    <property type="entry name" value="DnaJ domain"/>
    <property type="match status" value="1"/>
</dbReference>
<dbReference type="PROSITE" id="PS50076">
    <property type="entry name" value="DNAJ_2"/>
    <property type="match status" value="1"/>
</dbReference>
<proteinExistence type="predicted"/>
<reference evidence="4 5" key="1">
    <citation type="journal article" date="2015" name="Genome Biol. Evol.">
        <title>Comparative Genomics of a Bacterivorous Green Alga Reveals Evolutionary Causalities and Consequences of Phago-Mixotrophic Mode of Nutrition.</title>
        <authorList>
            <person name="Burns J.A."/>
            <person name="Paasch A."/>
            <person name="Narechania A."/>
            <person name="Kim E."/>
        </authorList>
    </citation>
    <scope>NUCLEOTIDE SEQUENCE [LARGE SCALE GENOMIC DNA]</scope>
    <source>
        <strain evidence="4 5">PLY_AMNH</strain>
    </source>
</reference>
<name>A0AAE0G3Y1_9CHLO</name>
<protein>
    <recommendedName>
        <fullName evidence="3">J domain-containing protein</fullName>
    </recommendedName>
</protein>
<evidence type="ECO:0000313" key="5">
    <source>
        <dbReference type="Proteomes" id="UP001190700"/>
    </source>
</evidence>